<reference evidence="3 4" key="1">
    <citation type="submission" date="2014-04" db="EMBL/GenBank/DDBJ databases">
        <authorList>
            <consortium name="DOE Joint Genome Institute"/>
            <person name="Kuo A."/>
            <person name="Kohler A."/>
            <person name="Nagy L.G."/>
            <person name="Floudas D."/>
            <person name="Copeland A."/>
            <person name="Barry K.W."/>
            <person name="Cichocki N."/>
            <person name="Veneault-Fourrey C."/>
            <person name="LaButti K."/>
            <person name="Lindquist E.A."/>
            <person name="Lipzen A."/>
            <person name="Lundell T."/>
            <person name="Morin E."/>
            <person name="Murat C."/>
            <person name="Sun H."/>
            <person name="Tunlid A."/>
            <person name="Henrissat B."/>
            <person name="Grigoriev I.V."/>
            <person name="Hibbett D.S."/>
            <person name="Martin F."/>
            <person name="Nordberg H.P."/>
            <person name="Cantor M.N."/>
            <person name="Hua S.X."/>
        </authorList>
    </citation>
    <scope>NUCLEOTIDE SEQUENCE [LARGE SCALE GENOMIC DNA]</scope>
    <source>
        <strain evidence="3 4">Foug A</strain>
    </source>
</reference>
<keyword evidence="4" id="KW-1185">Reference proteome</keyword>
<feature type="non-terminal residue" evidence="3">
    <location>
        <position position="449"/>
    </location>
</feature>
<accession>A0A0C2Z1V3</accession>
<feature type="non-terminal residue" evidence="3">
    <location>
        <position position="1"/>
    </location>
</feature>
<feature type="compositionally biased region" description="Basic and acidic residues" evidence="1">
    <location>
        <begin position="151"/>
        <end position="161"/>
    </location>
</feature>
<name>A0A0C2Z1V3_9AGAM</name>
<sequence>SSESSNLPTLSDGMHDHLRYDDTGNLFVCDANGAWIPHPGYVKVSALWVPSMSPATFPQPAGEKTAGMTQFAAGAVQLMAGAPFTTITVQPTAGVPLRDPAFVPLPSTCDDDICTPHVIAQSQGRVPSLKVACTHRPGRNGLAAVKNKGSKGKDKENDLGTKSKKHSRDIIDLDDDDLSKAKRGRPQGAGNYSTSDTNALLDCIEEELPLGQRGWLVVTTKFNKWASKNSHPEWKVSSLETKFKQLVKMLKPTGTGVCPPEISHAHEIDELINEQADTRNLDDSEYDKVVNKSDGSTDEELPSRLTAIARSQHTEAPPPVCHNTRGAAATELMSHLSNALDPEAQKACDDERANRAFATTQYLTLSQQLCDAQVTNDKLHGQLFDLRNQLYEAHRDHDHLEMRLEMLKMSQSGGSKVQGVYHHLPKEKHQCYKWFADGGRSLTWLMDDE</sequence>
<evidence type="ECO:0000259" key="2">
    <source>
        <dbReference type="Pfam" id="PF20681"/>
    </source>
</evidence>
<dbReference type="STRING" id="1036808.A0A0C2Z1V3"/>
<dbReference type="PANTHER" id="PTHR34409:SF1">
    <property type="entry name" value="MYB-LIKE DOMAIN-CONTAINING PROTEIN"/>
    <property type="match status" value="1"/>
</dbReference>
<dbReference type="OrthoDB" id="99432at2759"/>
<evidence type="ECO:0000313" key="3">
    <source>
        <dbReference type="EMBL" id="KIM55808.1"/>
    </source>
</evidence>
<dbReference type="HOGENOM" id="CLU_605764_0_0_1"/>
<dbReference type="AlphaFoldDB" id="A0A0C2Z1V3"/>
<feature type="domain" description="DUF6818" evidence="2">
    <location>
        <begin position="209"/>
        <end position="284"/>
    </location>
</feature>
<evidence type="ECO:0000313" key="4">
    <source>
        <dbReference type="Proteomes" id="UP000053989"/>
    </source>
</evidence>
<dbReference type="InterPro" id="IPR049203">
    <property type="entry name" value="DUF6818"/>
</dbReference>
<protein>
    <recommendedName>
        <fullName evidence="2">DUF6818 domain-containing protein</fullName>
    </recommendedName>
</protein>
<dbReference type="PANTHER" id="PTHR34409">
    <property type="entry name" value="SET DOMAIN-CONTAINING PROTEIN"/>
    <property type="match status" value="1"/>
</dbReference>
<dbReference type="EMBL" id="KN822127">
    <property type="protein sequence ID" value="KIM55808.1"/>
    <property type="molecule type" value="Genomic_DNA"/>
</dbReference>
<gene>
    <name evidence="3" type="ORF">SCLCIDRAFT_71856</name>
</gene>
<dbReference type="Proteomes" id="UP000053989">
    <property type="component" value="Unassembled WGS sequence"/>
</dbReference>
<dbReference type="Pfam" id="PF20681">
    <property type="entry name" value="DUF6818"/>
    <property type="match status" value="1"/>
</dbReference>
<reference evidence="4" key="2">
    <citation type="submission" date="2015-01" db="EMBL/GenBank/DDBJ databases">
        <title>Evolutionary Origins and Diversification of the Mycorrhizal Mutualists.</title>
        <authorList>
            <consortium name="DOE Joint Genome Institute"/>
            <consortium name="Mycorrhizal Genomics Consortium"/>
            <person name="Kohler A."/>
            <person name="Kuo A."/>
            <person name="Nagy L.G."/>
            <person name="Floudas D."/>
            <person name="Copeland A."/>
            <person name="Barry K.W."/>
            <person name="Cichocki N."/>
            <person name="Veneault-Fourrey C."/>
            <person name="LaButti K."/>
            <person name="Lindquist E.A."/>
            <person name="Lipzen A."/>
            <person name="Lundell T."/>
            <person name="Morin E."/>
            <person name="Murat C."/>
            <person name="Riley R."/>
            <person name="Ohm R."/>
            <person name="Sun H."/>
            <person name="Tunlid A."/>
            <person name="Henrissat B."/>
            <person name="Grigoriev I.V."/>
            <person name="Hibbett D.S."/>
            <person name="Martin F."/>
        </authorList>
    </citation>
    <scope>NUCLEOTIDE SEQUENCE [LARGE SCALE GENOMIC DNA]</scope>
    <source>
        <strain evidence="4">Foug A</strain>
    </source>
</reference>
<feature type="region of interest" description="Disordered" evidence="1">
    <location>
        <begin position="140"/>
        <end position="196"/>
    </location>
</feature>
<evidence type="ECO:0000256" key="1">
    <source>
        <dbReference type="SAM" id="MobiDB-lite"/>
    </source>
</evidence>
<dbReference type="InParanoid" id="A0A0C2Z1V3"/>
<proteinExistence type="predicted"/>
<organism evidence="3 4">
    <name type="scientific">Scleroderma citrinum Foug A</name>
    <dbReference type="NCBI Taxonomy" id="1036808"/>
    <lineage>
        <taxon>Eukaryota</taxon>
        <taxon>Fungi</taxon>
        <taxon>Dikarya</taxon>
        <taxon>Basidiomycota</taxon>
        <taxon>Agaricomycotina</taxon>
        <taxon>Agaricomycetes</taxon>
        <taxon>Agaricomycetidae</taxon>
        <taxon>Boletales</taxon>
        <taxon>Sclerodermatineae</taxon>
        <taxon>Sclerodermataceae</taxon>
        <taxon>Scleroderma</taxon>
    </lineage>
</organism>